<name>A0ABS8D5B8_9NEIS</name>
<organism evidence="7 8">
    <name type="scientific">Leeia speluncae</name>
    <dbReference type="NCBI Taxonomy" id="2884804"/>
    <lineage>
        <taxon>Bacteria</taxon>
        <taxon>Pseudomonadati</taxon>
        <taxon>Pseudomonadota</taxon>
        <taxon>Betaproteobacteria</taxon>
        <taxon>Neisseriales</taxon>
        <taxon>Leeiaceae</taxon>
        <taxon>Leeia</taxon>
    </lineage>
</organism>
<comment type="subcellular location">
    <subcellularLocation>
        <location evidence="4">Bacterial flagellum basal body</location>
    </subcellularLocation>
</comment>
<evidence type="ECO:0000259" key="5">
    <source>
        <dbReference type="Pfam" id="PF07238"/>
    </source>
</evidence>
<dbReference type="EMBL" id="JAJBZT010000003">
    <property type="protein sequence ID" value="MCB6183404.1"/>
    <property type="molecule type" value="Genomic_DNA"/>
</dbReference>
<evidence type="ECO:0000256" key="4">
    <source>
        <dbReference type="HAMAP-Rule" id="MF_01457"/>
    </source>
</evidence>
<comment type="subunit">
    <text evidence="4">Monomer. Interacts with the flagellar basal bodies.</text>
</comment>
<sequence length="256" mass="29154">MSDTENQATENHTPVAPTDDLARFTLMTPIEIVYALRNLIRSKQTLAIYFRQGKESMLTTLLDVNSEKGELIFDWGGSETVNQHLLDSDRNVFVCAPEGVKIQFVTGKINQIQLDGKPAFSTRLPDTLIKIQRREFYRLQMPIANPFWVTIHGTPKGSQRFTMFDLSLGGVCLNVSEPELFHLMENFGDCQLDLKEAGLFDVALQVRNLSSVPQRNGTVQHRMGCQFVGKFAHIQNKLQRFLAQLERERNALLKRD</sequence>
<evidence type="ECO:0000256" key="3">
    <source>
        <dbReference type="ARBA" id="ARBA00023143"/>
    </source>
</evidence>
<reference evidence="7" key="1">
    <citation type="submission" date="2021-10" db="EMBL/GenBank/DDBJ databases">
        <title>The complete genome sequence of Leeia sp. TBRC 13508.</title>
        <authorList>
            <person name="Charoenyingcharoen P."/>
            <person name="Yukphan P."/>
        </authorList>
    </citation>
    <scope>NUCLEOTIDE SEQUENCE</scope>
    <source>
        <strain evidence="7">TBRC 13508</strain>
    </source>
</reference>
<keyword evidence="7" id="KW-0282">Flagellum</keyword>
<dbReference type="HAMAP" id="MF_01457">
    <property type="entry name" value="YcgR"/>
    <property type="match status" value="1"/>
</dbReference>
<comment type="similarity">
    <text evidence="4">Belongs to the YcgR family.</text>
</comment>
<gene>
    <name evidence="4" type="primary">ycgR</name>
    <name evidence="7" type="ORF">LIN78_07580</name>
</gene>
<evidence type="ECO:0000313" key="8">
    <source>
        <dbReference type="Proteomes" id="UP001165395"/>
    </source>
</evidence>
<evidence type="ECO:0000256" key="2">
    <source>
        <dbReference type="ARBA" id="ARBA00022741"/>
    </source>
</evidence>
<dbReference type="InterPro" id="IPR009926">
    <property type="entry name" value="T3SS_YcgR_PilZN"/>
</dbReference>
<feature type="domain" description="Type III secretion system flagellar brake protein YcgR PilZN" evidence="6">
    <location>
        <begin position="24"/>
        <end position="129"/>
    </location>
</feature>
<keyword evidence="1 4" id="KW-0973">c-di-GMP</keyword>
<dbReference type="Gene3D" id="2.40.10.220">
    <property type="entry name" value="predicted glycosyltransferase like domains"/>
    <property type="match status" value="1"/>
</dbReference>
<keyword evidence="7" id="KW-0966">Cell projection</keyword>
<accession>A0ABS8D5B8</accession>
<keyword evidence="7" id="KW-0969">Cilium</keyword>
<dbReference type="InterPro" id="IPR023787">
    <property type="entry name" value="T3SS_YcgR"/>
</dbReference>
<feature type="domain" description="PilZ" evidence="5">
    <location>
        <begin position="132"/>
        <end position="244"/>
    </location>
</feature>
<evidence type="ECO:0000259" key="6">
    <source>
        <dbReference type="Pfam" id="PF07317"/>
    </source>
</evidence>
<dbReference type="Gene3D" id="2.30.110.10">
    <property type="entry name" value="Electron Transport, Fmn-binding Protein, Chain A"/>
    <property type="match status" value="1"/>
</dbReference>
<dbReference type="Pfam" id="PF07317">
    <property type="entry name" value="PilZN"/>
    <property type="match status" value="1"/>
</dbReference>
<dbReference type="Proteomes" id="UP001165395">
    <property type="component" value="Unassembled WGS sequence"/>
</dbReference>
<comment type="caution">
    <text evidence="7">The sequence shown here is derived from an EMBL/GenBank/DDBJ whole genome shotgun (WGS) entry which is preliminary data.</text>
</comment>
<keyword evidence="8" id="KW-1185">Reference proteome</keyword>
<comment type="function">
    <text evidence="4">Acts as a flagellar brake, regulating swimming and swarming in a bis-(3'-5') cyclic diguanylic acid (c-di-GMP)-dependent manner. Binds 1 c-di-GMP dimer per subunit. Increasing levels of c-di-GMP lead to decreased motility.</text>
</comment>
<dbReference type="InterPro" id="IPR012349">
    <property type="entry name" value="Split_barrel_FMN-bd"/>
</dbReference>
<dbReference type="RefSeq" id="WP_227180134.1">
    <property type="nucleotide sequence ID" value="NZ_JAJBZT010000003.1"/>
</dbReference>
<dbReference type="Pfam" id="PF07238">
    <property type="entry name" value="PilZ"/>
    <property type="match status" value="1"/>
</dbReference>
<keyword evidence="2 4" id="KW-0547">Nucleotide-binding</keyword>
<protein>
    <recommendedName>
        <fullName evidence="4">Flagellar brake protein YcgR</fullName>
    </recommendedName>
    <alternativeName>
        <fullName evidence="4">Cyclic di-GMP binding protein YcgR</fullName>
    </alternativeName>
</protein>
<dbReference type="InterPro" id="IPR009875">
    <property type="entry name" value="PilZ_domain"/>
</dbReference>
<evidence type="ECO:0000313" key="7">
    <source>
        <dbReference type="EMBL" id="MCB6183404.1"/>
    </source>
</evidence>
<proteinExistence type="inferred from homology"/>
<keyword evidence="3 4" id="KW-0975">Bacterial flagellum</keyword>
<evidence type="ECO:0000256" key="1">
    <source>
        <dbReference type="ARBA" id="ARBA00022636"/>
    </source>
</evidence>